<evidence type="ECO:0000313" key="2">
    <source>
        <dbReference type="EMBL" id="CAD8082562.1"/>
    </source>
</evidence>
<comment type="caution">
    <text evidence="2">The sequence shown here is derived from an EMBL/GenBank/DDBJ whole genome shotgun (WGS) entry which is preliminary data.</text>
</comment>
<dbReference type="EMBL" id="CAJJDN010000043">
    <property type="protein sequence ID" value="CAD8082562.1"/>
    <property type="molecule type" value="Genomic_DNA"/>
</dbReference>
<keyword evidence="3" id="KW-1185">Reference proteome</keyword>
<sequence>MDTTQLKTKVLLEFAKKNKQLLDEWSEKTVQAFLEQSRKFTEEMYSGNLSLVDDGYNDTQEQLLILENLFKNFTKTKGDIQHKLRISYSIARKLYMENLLKRVFLTLRKQTKFQIYIRRMKIFASNYSKLRIPRQVFTKWRKLAHNQTRQEILHQVNRKTDNEIMQMQKEYEQLIAQLENVLEKKLIELKVEEEQHKELVLRYDGIVEKRTAIKH</sequence>
<dbReference type="AlphaFoldDB" id="A0A8S1MT69"/>
<evidence type="ECO:0000256" key="1">
    <source>
        <dbReference type="SAM" id="Coils"/>
    </source>
</evidence>
<protein>
    <submittedName>
        <fullName evidence="2">Uncharacterized protein</fullName>
    </submittedName>
</protein>
<organism evidence="2 3">
    <name type="scientific">Paramecium sonneborni</name>
    <dbReference type="NCBI Taxonomy" id="65129"/>
    <lineage>
        <taxon>Eukaryota</taxon>
        <taxon>Sar</taxon>
        <taxon>Alveolata</taxon>
        <taxon>Ciliophora</taxon>
        <taxon>Intramacronucleata</taxon>
        <taxon>Oligohymenophorea</taxon>
        <taxon>Peniculida</taxon>
        <taxon>Parameciidae</taxon>
        <taxon>Paramecium</taxon>
    </lineage>
</organism>
<reference evidence="2" key="1">
    <citation type="submission" date="2021-01" db="EMBL/GenBank/DDBJ databases">
        <authorList>
            <consortium name="Genoscope - CEA"/>
            <person name="William W."/>
        </authorList>
    </citation>
    <scope>NUCLEOTIDE SEQUENCE</scope>
</reference>
<dbReference type="OrthoDB" id="301876at2759"/>
<proteinExistence type="predicted"/>
<feature type="coiled-coil region" evidence="1">
    <location>
        <begin position="157"/>
        <end position="195"/>
    </location>
</feature>
<accession>A0A8S1MT69</accession>
<gene>
    <name evidence="2" type="ORF">PSON_ATCC_30995.1.T0430277</name>
</gene>
<keyword evidence="1" id="KW-0175">Coiled coil</keyword>
<evidence type="ECO:0000313" key="3">
    <source>
        <dbReference type="Proteomes" id="UP000692954"/>
    </source>
</evidence>
<dbReference type="Proteomes" id="UP000692954">
    <property type="component" value="Unassembled WGS sequence"/>
</dbReference>
<name>A0A8S1MT69_9CILI</name>